<organism evidence="3 4">
    <name type="scientific">Blautia obeum ATCC 29174</name>
    <dbReference type="NCBI Taxonomy" id="411459"/>
    <lineage>
        <taxon>Bacteria</taxon>
        <taxon>Bacillati</taxon>
        <taxon>Bacillota</taxon>
        <taxon>Clostridia</taxon>
        <taxon>Lachnospirales</taxon>
        <taxon>Lachnospiraceae</taxon>
        <taxon>Blautia</taxon>
    </lineage>
</organism>
<dbReference type="InterPro" id="IPR000032">
    <property type="entry name" value="HPr-like"/>
</dbReference>
<feature type="region of interest" description="Disordered" evidence="1">
    <location>
        <begin position="1"/>
        <end position="25"/>
    </location>
</feature>
<reference evidence="3 4" key="1">
    <citation type="submission" date="2007-03" db="EMBL/GenBank/DDBJ databases">
        <authorList>
            <person name="Fulton L."/>
            <person name="Clifton S."/>
            <person name="Fulton B."/>
            <person name="Xu J."/>
            <person name="Minx P."/>
            <person name="Pepin K.H."/>
            <person name="Johnson M."/>
            <person name="Thiruvilangam P."/>
            <person name="Bhonagiri V."/>
            <person name="Nash W.E."/>
            <person name="Mardis E.R."/>
            <person name="Wilson R.K."/>
        </authorList>
    </citation>
    <scope>NUCLEOTIDE SEQUENCE [LARGE SCALE GENOMIC DNA]</scope>
    <source>
        <strain evidence="3 4">ATCC 29174</strain>
    </source>
</reference>
<name>A5ZW75_9FIRM</name>
<evidence type="ECO:0000313" key="4">
    <source>
        <dbReference type="Proteomes" id="UP000006002"/>
    </source>
</evidence>
<sequence length="34" mass="3689">MTLGLDAGEEITLSANGEDEEDAMKSIENYLSNQ</sequence>
<dbReference type="HOGENOM" id="CLU_3372387_0_0_9"/>
<dbReference type="PROSITE" id="PS51350">
    <property type="entry name" value="PTS_HPR_DOM"/>
    <property type="match status" value="1"/>
</dbReference>
<reference evidence="3 4" key="2">
    <citation type="submission" date="2007-04" db="EMBL/GenBank/DDBJ databases">
        <title>Draft genome sequence of Ruminococcus obeum (ATCC 29174).</title>
        <authorList>
            <person name="Sudarsanam P."/>
            <person name="Ley R."/>
            <person name="Guruge J."/>
            <person name="Turnbaugh P.J."/>
            <person name="Mahowald M."/>
            <person name="Liep D."/>
            <person name="Gordon J."/>
        </authorList>
    </citation>
    <scope>NUCLEOTIDE SEQUENCE [LARGE SCALE GENOMIC DNA]</scope>
    <source>
        <strain evidence="3 4">ATCC 29174</strain>
    </source>
</reference>
<accession>A5ZW75</accession>
<comment type="caution">
    <text evidence="3">The sequence shown here is derived from an EMBL/GenBank/DDBJ whole genome shotgun (WGS) entry which is preliminary data.</text>
</comment>
<dbReference type="Pfam" id="PF00381">
    <property type="entry name" value="PTS-HPr"/>
    <property type="match status" value="1"/>
</dbReference>
<evidence type="ECO:0000256" key="1">
    <source>
        <dbReference type="SAM" id="MobiDB-lite"/>
    </source>
</evidence>
<dbReference type="SUPFAM" id="SSF55594">
    <property type="entry name" value="HPr-like"/>
    <property type="match status" value="1"/>
</dbReference>
<dbReference type="InterPro" id="IPR035895">
    <property type="entry name" value="HPr-like_sf"/>
</dbReference>
<gene>
    <name evidence="3" type="ORF">RUMOBE_03268</name>
</gene>
<evidence type="ECO:0000313" key="3">
    <source>
        <dbReference type="EMBL" id="EDM86162.1"/>
    </source>
</evidence>
<dbReference type="AlphaFoldDB" id="A5ZW75"/>
<evidence type="ECO:0000259" key="2">
    <source>
        <dbReference type="PROSITE" id="PS51350"/>
    </source>
</evidence>
<dbReference type="EMBL" id="AAVO02000018">
    <property type="protein sequence ID" value="EDM86162.1"/>
    <property type="molecule type" value="Genomic_DNA"/>
</dbReference>
<dbReference type="Proteomes" id="UP000006002">
    <property type="component" value="Unassembled WGS sequence"/>
</dbReference>
<proteinExistence type="predicted"/>
<protein>
    <recommendedName>
        <fullName evidence="2">HPr domain-containing protein</fullName>
    </recommendedName>
</protein>
<dbReference type="Gene3D" id="3.30.1340.10">
    <property type="entry name" value="HPr-like"/>
    <property type="match status" value="1"/>
</dbReference>
<feature type="domain" description="HPr" evidence="2">
    <location>
        <begin position="1"/>
        <end position="34"/>
    </location>
</feature>